<dbReference type="SMART" id="SM00066">
    <property type="entry name" value="GAL4"/>
    <property type="match status" value="1"/>
</dbReference>
<dbReference type="OrthoDB" id="3163292at2759"/>
<dbReference type="InterPro" id="IPR051089">
    <property type="entry name" value="prtT"/>
</dbReference>
<dbReference type="SUPFAM" id="SSF57701">
    <property type="entry name" value="Zn2/Cys6 DNA-binding domain"/>
    <property type="match status" value="1"/>
</dbReference>
<keyword evidence="8" id="KW-1185">Reference proteome</keyword>
<evidence type="ECO:0000256" key="3">
    <source>
        <dbReference type="ARBA" id="ARBA00023125"/>
    </source>
</evidence>
<evidence type="ECO:0000256" key="5">
    <source>
        <dbReference type="ARBA" id="ARBA00023242"/>
    </source>
</evidence>
<dbReference type="InterPro" id="IPR001138">
    <property type="entry name" value="Zn2Cys6_DnaBD"/>
</dbReference>
<evidence type="ECO:0000256" key="2">
    <source>
        <dbReference type="ARBA" id="ARBA00023015"/>
    </source>
</evidence>
<dbReference type="FunCoup" id="A0A0C3GNP4">
    <property type="interactions" value="474"/>
</dbReference>
<dbReference type="STRING" id="913774.A0A0C3GNP4"/>
<keyword evidence="4" id="KW-0804">Transcription</keyword>
<dbReference type="CDD" id="cd12148">
    <property type="entry name" value="fungal_TF_MHR"/>
    <property type="match status" value="1"/>
</dbReference>
<comment type="subcellular location">
    <subcellularLocation>
        <location evidence="1">Nucleus</location>
    </subcellularLocation>
</comment>
<dbReference type="CDD" id="cd00067">
    <property type="entry name" value="GAL4"/>
    <property type="match status" value="1"/>
</dbReference>
<keyword evidence="3" id="KW-0238">DNA-binding</keyword>
<evidence type="ECO:0000256" key="1">
    <source>
        <dbReference type="ARBA" id="ARBA00004123"/>
    </source>
</evidence>
<dbReference type="InterPro" id="IPR036864">
    <property type="entry name" value="Zn2-C6_fun-type_DNA-bd_sf"/>
</dbReference>
<dbReference type="Gene3D" id="4.10.240.10">
    <property type="entry name" value="Zn(2)-C6 fungal-type DNA-binding domain"/>
    <property type="match status" value="1"/>
</dbReference>
<dbReference type="GO" id="GO:0008270">
    <property type="term" value="F:zinc ion binding"/>
    <property type="evidence" value="ECO:0007669"/>
    <property type="project" value="InterPro"/>
</dbReference>
<reference evidence="7 8" key="1">
    <citation type="submission" date="2014-04" db="EMBL/GenBank/DDBJ databases">
        <authorList>
            <consortium name="DOE Joint Genome Institute"/>
            <person name="Kuo A."/>
            <person name="Martino E."/>
            <person name="Perotto S."/>
            <person name="Kohler A."/>
            <person name="Nagy L.G."/>
            <person name="Floudas D."/>
            <person name="Copeland A."/>
            <person name="Barry K.W."/>
            <person name="Cichocki N."/>
            <person name="Veneault-Fourrey C."/>
            <person name="LaButti K."/>
            <person name="Lindquist E.A."/>
            <person name="Lipzen A."/>
            <person name="Lundell T."/>
            <person name="Morin E."/>
            <person name="Murat C."/>
            <person name="Sun H."/>
            <person name="Tunlid A."/>
            <person name="Henrissat B."/>
            <person name="Grigoriev I.V."/>
            <person name="Hibbett D.S."/>
            <person name="Martin F."/>
            <person name="Nordberg H.P."/>
            <person name="Cantor M.N."/>
            <person name="Hua S.X."/>
        </authorList>
    </citation>
    <scope>NUCLEOTIDE SEQUENCE [LARGE SCALE GENOMIC DNA]</scope>
    <source>
        <strain evidence="7 8">Zn</strain>
    </source>
</reference>
<gene>
    <name evidence="7" type="ORF">OIDMADRAFT_129597</name>
</gene>
<evidence type="ECO:0000313" key="8">
    <source>
        <dbReference type="Proteomes" id="UP000054321"/>
    </source>
</evidence>
<name>A0A0C3GNP4_OIDMZ</name>
<dbReference type="Pfam" id="PF00172">
    <property type="entry name" value="Zn_clus"/>
    <property type="match status" value="1"/>
</dbReference>
<protein>
    <recommendedName>
        <fullName evidence="6">Zn(2)-C6 fungal-type domain-containing protein</fullName>
    </recommendedName>
</protein>
<dbReference type="Proteomes" id="UP000054321">
    <property type="component" value="Unassembled WGS sequence"/>
</dbReference>
<dbReference type="EMBL" id="KN832881">
    <property type="protein sequence ID" value="KIM97625.1"/>
    <property type="molecule type" value="Genomic_DNA"/>
</dbReference>
<dbReference type="GO" id="GO:0000981">
    <property type="term" value="F:DNA-binding transcription factor activity, RNA polymerase II-specific"/>
    <property type="evidence" value="ECO:0007669"/>
    <property type="project" value="InterPro"/>
</dbReference>
<dbReference type="PANTHER" id="PTHR31845:SF21">
    <property type="entry name" value="REGULATORY PROTEIN LEU3"/>
    <property type="match status" value="1"/>
</dbReference>
<dbReference type="PANTHER" id="PTHR31845">
    <property type="entry name" value="FINGER DOMAIN PROTEIN, PUTATIVE-RELATED"/>
    <property type="match status" value="1"/>
</dbReference>
<dbReference type="HOGENOM" id="CLU_011455_4_1_1"/>
<keyword evidence="5" id="KW-0539">Nucleus</keyword>
<reference evidence="8" key="2">
    <citation type="submission" date="2015-01" db="EMBL/GenBank/DDBJ databases">
        <title>Evolutionary Origins and Diversification of the Mycorrhizal Mutualists.</title>
        <authorList>
            <consortium name="DOE Joint Genome Institute"/>
            <consortium name="Mycorrhizal Genomics Consortium"/>
            <person name="Kohler A."/>
            <person name="Kuo A."/>
            <person name="Nagy L.G."/>
            <person name="Floudas D."/>
            <person name="Copeland A."/>
            <person name="Barry K.W."/>
            <person name="Cichocki N."/>
            <person name="Veneault-Fourrey C."/>
            <person name="LaButti K."/>
            <person name="Lindquist E.A."/>
            <person name="Lipzen A."/>
            <person name="Lundell T."/>
            <person name="Morin E."/>
            <person name="Murat C."/>
            <person name="Riley R."/>
            <person name="Ohm R."/>
            <person name="Sun H."/>
            <person name="Tunlid A."/>
            <person name="Henrissat B."/>
            <person name="Grigoriev I.V."/>
            <person name="Hibbett D.S."/>
            <person name="Martin F."/>
        </authorList>
    </citation>
    <scope>NUCLEOTIDE SEQUENCE [LARGE SCALE GENOMIC DNA]</scope>
    <source>
        <strain evidence="8">Zn</strain>
    </source>
</reference>
<dbReference type="AlphaFoldDB" id="A0A0C3GNP4"/>
<dbReference type="PROSITE" id="PS50048">
    <property type="entry name" value="ZN2_CY6_FUNGAL_2"/>
    <property type="match status" value="1"/>
</dbReference>
<evidence type="ECO:0000256" key="4">
    <source>
        <dbReference type="ARBA" id="ARBA00023163"/>
    </source>
</evidence>
<sequence length="474" mass="54441">MVSRPRQQKQHGIRRACNECRQQKLRCDVVSDPFQACWRCRRLRLVCKIEAGFKRVEKRRFFKYYHPFLPFLDSSQGGDSYYRSSRLLFWAIISVASRRYSADLTLLPALVVSVPKLLWSTLQRVTHNYHDVKALCLLCVWPFPRSSSSSDPTFMLSGTLMSLAMQIGLHRPYQAQDFSQFAMRLPPDEIRDRITTWLTCKIVAQWVATGYGQSLAVIWDESSVSMAESSAPFKDIENQMKIEKLCATISGTLSIADEVPNVENDYPHSLPIDRLIQDLSCLELEFADQDCQHALFLYLHCARLHLRLQILHQLPTSPNYIESVLSLYDACNALVMFVHNSDMDVLNYCPNYVFQMILAAGFSVLRLSTSPLVEYIDALTAKRLFNSSIAALRKISITNNDLPGRLAEVLAQLKARRNRLSRELRANWNSLQLKVRSRLSMSITFDSLWEWRRGFVEDENGTVASMYQFIPAAI</sequence>
<evidence type="ECO:0000313" key="7">
    <source>
        <dbReference type="EMBL" id="KIM97625.1"/>
    </source>
</evidence>
<dbReference type="PROSITE" id="PS00463">
    <property type="entry name" value="ZN2_CY6_FUNGAL_1"/>
    <property type="match status" value="1"/>
</dbReference>
<accession>A0A0C3GNP4</accession>
<organism evidence="7 8">
    <name type="scientific">Oidiodendron maius (strain Zn)</name>
    <dbReference type="NCBI Taxonomy" id="913774"/>
    <lineage>
        <taxon>Eukaryota</taxon>
        <taxon>Fungi</taxon>
        <taxon>Dikarya</taxon>
        <taxon>Ascomycota</taxon>
        <taxon>Pezizomycotina</taxon>
        <taxon>Leotiomycetes</taxon>
        <taxon>Leotiomycetes incertae sedis</taxon>
        <taxon>Myxotrichaceae</taxon>
        <taxon>Oidiodendron</taxon>
    </lineage>
</organism>
<feature type="domain" description="Zn(2)-C6 fungal-type" evidence="6">
    <location>
        <begin position="16"/>
        <end position="49"/>
    </location>
</feature>
<dbReference type="GO" id="GO:0000976">
    <property type="term" value="F:transcription cis-regulatory region binding"/>
    <property type="evidence" value="ECO:0007669"/>
    <property type="project" value="TreeGrafter"/>
</dbReference>
<proteinExistence type="predicted"/>
<dbReference type="InParanoid" id="A0A0C3GNP4"/>
<dbReference type="GO" id="GO:0005634">
    <property type="term" value="C:nucleus"/>
    <property type="evidence" value="ECO:0007669"/>
    <property type="project" value="UniProtKB-SubCell"/>
</dbReference>
<keyword evidence="2" id="KW-0805">Transcription regulation</keyword>
<evidence type="ECO:0000259" key="6">
    <source>
        <dbReference type="PROSITE" id="PS50048"/>
    </source>
</evidence>